<evidence type="ECO:0000313" key="3">
    <source>
        <dbReference type="EMBL" id="SEH25648.1"/>
    </source>
</evidence>
<dbReference type="InterPro" id="IPR051043">
    <property type="entry name" value="Sulfatase_Mod_Factor_Kinase"/>
</dbReference>
<dbReference type="OrthoDB" id="9768004at2"/>
<sequence>MPRRLTAAAALPLALLFIAALAAPQSADSAPVFRDCRDCPEMVEIPAGRFQMGSPATDPAREPGEEPRHPVTIAKPFALAIYPVTQADWTAVMGTNPSHFRGQSFPVESISWAEAQTYIRRLNEKTGQSYRLPTEAEWEYAARAGTDTRYTWGDDIGQGKANCDGCGSSWGGRSTAPVGSFPPNPFGLYDMSGNVWQWTEDCWSPTYRGAPSDGRARVDRAACPRVLRGGSWGNSPVHLRSAKRMWFAQDFRFINLGFRLARDSAHP</sequence>
<feature type="domain" description="Sulfatase-modifying factor enzyme-like" evidence="2">
    <location>
        <begin position="39"/>
        <end position="262"/>
    </location>
</feature>
<dbReference type="SUPFAM" id="SSF56436">
    <property type="entry name" value="C-type lectin-like"/>
    <property type="match status" value="1"/>
</dbReference>
<dbReference type="PANTHER" id="PTHR23150:SF35">
    <property type="entry name" value="BLL6746 PROTEIN"/>
    <property type="match status" value="1"/>
</dbReference>
<dbReference type="RefSeq" id="WP_074764734.1">
    <property type="nucleotide sequence ID" value="NZ_FNWO01000001.1"/>
</dbReference>
<dbReference type="AlphaFoldDB" id="A0A1H6GU20"/>
<reference evidence="4" key="1">
    <citation type="submission" date="2016-10" db="EMBL/GenBank/DDBJ databases">
        <authorList>
            <person name="Varghese N."/>
            <person name="Submissions S."/>
        </authorList>
    </citation>
    <scope>NUCLEOTIDE SEQUENCE [LARGE SCALE GENOMIC DNA]</scope>
    <source>
        <strain evidence="4">DSM 13234</strain>
    </source>
</reference>
<dbReference type="InterPro" id="IPR016187">
    <property type="entry name" value="CTDL_fold"/>
</dbReference>
<evidence type="ECO:0000256" key="1">
    <source>
        <dbReference type="SAM" id="SignalP"/>
    </source>
</evidence>
<dbReference type="EMBL" id="FNWO01000001">
    <property type="protein sequence ID" value="SEH25648.1"/>
    <property type="molecule type" value="Genomic_DNA"/>
</dbReference>
<feature type="signal peptide" evidence="1">
    <location>
        <begin position="1"/>
        <end position="22"/>
    </location>
</feature>
<keyword evidence="4" id="KW-1185">Reference proteome</keyword>
<evidence type="ECO:0000259" key="2">
    <source>
        <dbReference type="Pfam" id="PF03781"/>
    </source>
</evidence>
<dbReference type="Gene3D" id="3.90.1580.10">
    <property type="entry name" value="paralog of FGE (formylglycine-generating enzyme)"/>
    <property type="match status" value="1"/>
</dbReference>
<feature type="chain" id="PRO_5010183709" evidence="1">
    <location>
        <begin position="23"/>
        <end position="267"/>
    </location>
</feature>
<keyword evidence="1" id="KW-0732">Signal</keyword>
<dbReference type="InterPro" id="IPR042095">
    <property type="entry name" value="SUMF_sf"/>
</dbReference>
<organism evidence="3 4">
    <name type="scientific">Magnetospirillum fulvum</name>
    <name type="common">Rhodospirillum fulvum</name>
    <dbReference type="NCBI Taxonomy" id="1082"/>
    <lineage>
        <taxon>Bacteria</taxon>
        <taxon>Pseudomonadati</taxon>
        <taxon>Pseudomonadota</taxon>
        <taxon>Alphaproteobacteria</taxon>
        <taxon>Rhodospirillales</taxon>
        <taxon>Rhodospirillaceae</taxon>
        <taxon>Magnetospirillum</taxon>
    </lineage>
</organism>
<dbReference type="InterPro" id="IPR005532">
    <property type="entry name" value="SUMF_dom"/>
</dbReference>
<gene>
    <name evidence="3" type="ORF">SAMN04244559_00260</name>
</gene>
<dbReference type="GO" id="GO:0120147">
    <property type="term" value="F:formylglycine-generating oxidase activity"/>
    <property type="evidence" value="ECO:0007669"/>
    <property type="project" value="TreeGrafter"/>
</dbReference>
<accession>A0A1H6GU20</accession>
<protein>
    <submittedName>
        <fullName evidence="3">Formylglycine-generating enzyme, required for sulfatase activity, contains SUMF1/FGE domain</fullName>
    </submittedName>
</protein>
<evidence type="ECO:0000313" key="4">
    <source>
        <dbReference type="Proteomes" id="UP000182983"/>
    </source>
</evidence>
<proteinExistence type="predicted"/>
<dbReference type="Pfam" id="PF03781">
    <property type="entry name" value="FGE-sulfatase"/>
    <property type="match status" value="1"/>
</dbReference>
<dbReference type="Proteomes" id="UP000182983">
    <property type="component" value="Unassembled WGS sequence"/>
</dbReference>
<name>A0A1H6GU20_MAGFU</name>
<dbReference type="PANTHER" id="PTHR23150">
    <property type="entry name" value="SULFATASE MODIFYING FACTOR 1, 2"/>
    <property type="match status" value="1"/>
</dbReference>